<comment type="caution">
    <text evidence="1">The sequence shown here is derived from an EMBL/GenBank/DDBJ whole genome shotgun (WGS) entry which is preliminary data.</text>
</comment>
<evidence type="ECO:0000313" key="1">
    <source>
        <dbReference type="EMBL" id="KAJ3531571.1"/>
    </source>
</evidence>
<accession>A0ACC1S440</accession>
<keyword evidence="2" id="KW-1185">Reference proteome</keyword>
<dbReference type="EMBL" id="JANRMS010001049">
    <property type="protein sequence ID" value="KAJ3531571.1"/>
    <property type="molecule type" value="Genomic_DNA"/>
</dbReference>
<protein>
    <submittedName>
        <fullName evidence="1">Uncharacterized protein</fullName>
    </submittedName>
</protein>
<name>A0ACC1S440_9HYPO</name>
<gene>
    <name evidence="1" type="ORF">NM208_g8817</name>
</gene>
<evidence type="ECO:0000313" key="2">
    <source>
        <dbReference type="Proteomes" id="UP001148629"/>
    </source>
</evidence>
<reference evidence="1" key="1">
    <citation type="submission" date="2022-08" db="EMBL/GenBank/DDBJ databases">
        <title>Genome Sequence of Fusarium decemcellulare.</title>
        <authorList>
            <person name="Buettner E."/>
        </authorList>
    </citation>
    <scope>NUCLEOTIDE SEQUENCE</scope>
    <source>
        <strain evidence="1">Babe19</strain>
    </source>
</reference>
<organism evidence="1 2">
    <name type="scientific">Fusarium decemcellulare</name>
    <dbReference type="NCBI Taxonomy" id="57161"/>
    <lineage>
        <taxon>Eukaryota</taxon>
        <taxon>Fungi</taxon>
        <taxon>Dikarya</taxon>
        <taxon>Ascomycota</taxon>
        <taxon>Pezizomycotina</taxon>
        <taxon>Sordariomycetes</taxon>
        <taxon>Hypocreomycetidae</taxon>
        <taxon>Hypocreales</taxon>
        <taxon>Nectriaceae</taxon>
        <taxon>Fusarium</taxon>
        <taxon>Fusarium decemcellulare species complex</taxon>
    </lineage>
</organism>
<sequence length="886" mass="102617">MATPATPANQQQTAPANNNSTQDPGTDQNMEDDNSSDSSDDAEVVQLREQVTTLTTDLDNMRQLLNEAITLQQEQATQNQNNFQSMHNLATTALNGKDAGEILKPNPPEMFDGTPYKLQTFLTQCRAFMSYYPTQFNQEGNKTMYAAGRLKGTAAQWFEPVLREYTTIEPSELTPRTFMLYNNYAAFEKALHQAFGTINEKGQAERRIKAIKQTKSASEMAAEFQQLASKLPWDQDVLMSMFFDALKEPVQAELYKLERPATLVEYIGMAVRIDDYQYSWRTRNSKRNHQGNRPRYDANQTKRRNGNTSYGTESGPMEIGAVKRDKKNDTCYNCGKKGHHNYECKNPVKTNQKYRPIPEGDKKVRFTNTQDDAPQTGIKTPNAIVRMTRSGYDKTETGRRELRPSNDLILSLEELKQRQQEEEERDEKGRFRGRKTAHDNSIKAILEERKNTMRGETIAMVRTTENIEPKQPEELMPDRPPRSKLHNEPINARDINNSVNLQKQLDALRLGETAEETQVRLQRRKTTLKTLKGLRKTDEQLWTETYPETYDGEGNRYWHSMRERYIHQAREHARTIDMPEICVRAYHRELAENPRHPEPPFHSGDDVRTYPTHPEHDQVSWMSCQTHFCEIHLREKQEQDCFPVPLPAQPNNKPYSRQETLGYKVWHWYDSIGVANAKFDEELFKQQRAEYINKPIEEWQDTDPGKEAELRYQSFLHQQDDTHDYEACDNPNDCGHDHIEHARNDTPTDRVRATQGGRPNCLEIDVRIKGTWLKALIDSGATINCMGPKTINRLKLPWGYKKNPTPVRNLEGEIFNFEGGMITRQIDHLKVFVNGKNQGIDFDVLKIHDHDLVLGQPWLYKYNPRINWRTGQVDCEVDPSDDMQDL</sequence>
<proteinExistence type="predicted"/>
<dbReference type="Proteomes" id="UP001148629">
    <property type="component" value="Unassembled WGS sequence"/>
</dbReference>